<proteinExistence type="predicted"/>
<name>A0AAW8XQI5_9ENTR</name>
<keyword evidence="2" id="KW-0812">Transmembrane</keyword>
<evidence type="ECO:0000256" key="2">
    <source>
        <dbReference type="SAM" id="Phobius"/>
    </source>
</evidence>
<evidence type="ECO:0000313" key="4">
    <source>
        <dbReference type="Proteomes" id="UP001284547"/>
    </source>
</evidence>
<feature type="region of interest" description="Disordered" evidence="1">
    <location>
        <begin position="205"/>
        <end position="228"/>
    </location>
</feature>
<dbReference type="EMBL" id="JAWHZD010000009">
    <property type="protein sequence ID" value="MDV0842957.1"/>
    <property type="molecule type" value="Genomic_DNA"/>
</dbReference>
<dbReference type="RefSeq" id="WP_101862490.1">
    <property type="nucleotide sequence ID" value="NZ_JAOUTP010000008.1"/>
</dbReference>
<sequence length="228" mass="25323">MTGQQKKYVFRELVKNRTDAPQLISYAIYKSHKDERAEFFHAKYGEALVHEKLQEWHDSVANDPQWLDTYRSKADLLIKEIETQAVQNAMPDINLAHQGAITALENAHKIEVDELKQRALDAEKKAREEWTVKTNDWAVNQTKPGWWKRNSLALLKVIGGSVISVLGGAIATACIVGLLAMINPTLSATANSLAKGLVDKLLPADDPTGLGVKSFTNEQPPADNDKKP</sequence>
<evidence type="ECO:0000256" key="1">
    <source>
        <dbReference type="SAM" id="MobiDB-lite"/>
    </source>
</evidence>
<feature type="transmembrane region" description="Helical" evidence="2">
    <location>
        <begin position="153"/>
        <end position="182"/>
    </location>
</feature>
<organism evidence="3 4">
    <name type="scientific">Klebsiella quasipneumoniae subsp. quasipneumoniae</name>
    <dbReference type="NCBI Taxonomy" id="1667327"/>
    <lineage>
        <taxon>Bacteria</taxon>
        <taxon>Pseudomonadati</taxon>
        <taxon>Pseudomonadota</taxon>
        <taxon>Gammaproteobacteria</taxon>
        <taxon>Enterobacterales</taxon>
        <taxon>Enterobacteriaceae</taxon>
        <taxon>Klebsiella/Raoultella group</taxon>
        <taxon>Klebsiella</taxon>
        <taxon>Klebsiella pneumoniae complex</taxon>
    </lineage>
</organism>
<gene>
    <name evidence="3" type="ORF">RZP41_17075</name>
</gene>
<evidence type="ECO:0000313" key="3">
    <source>
        <dbReference type="EMBL" id="MDV0842957.1"/>
    </source>
</evidence>
<keyword evidence="2" id="KW-0472">Membrane</keyword>
<dbReference type="AlphaFoldDB" id="A0AAW8XQI5"/>
<comment type="caution">
    <text evidence="3">The sequence shown here is derived from an EMBL/GenBank/DDBJ whole genome shotgun (WGS) entry which is preliminary data.</text>
</comment>
<protein>
    <recommendedName>
        <fullName evidence="5">Channel forming colicins domain-containing protein</fullName>
    </recommendedName>
</protein>
<accession>A0AAW8XQI5</accession>
<keyword evidence="2" id="KW-1133">Transmembrane helix</keyword>
<evidence type="ECO:0008006" key="5">
    <source>
        <dbReference type="Google" id="ProtNLM"/>
    </source>
</evidence>
<reference evidence="3" key="1">
    <citation type="submission" date="2023-10" db="EMBL/GenBank/DDBJ databases">
        <title>Surveillance and assessment of the effects of hospital wastewater treatment on clearance of pathogenic bacterial and antimicrobial resistance genes.</title>
        <authorList>
            <person name="Wu Y."/>
        </authorList>
    </citation>
    <scope>NUCLEOTIDE SEQUENCE</scope>
    <source>
        <strain evidence="3">23-M-SRM-33-1</strain>
    </source>
</reference>
<dbReference type="Proteomes" id="UP001284547">
    <property type="component" value="Unassembled WGS sequence"/>
</dbReference>